<feature type="compositionally biased region" description="Basic and acidic residues" evidence="1">
    <location>
        <begin position="39"/>
        <end position="54"/>
    </location>
</feature>
<evidence type="ECO:0000256" key="1">
    <source>
        <dbReference type="SAM" id="MobiDB-lite"/>
    </source>
</evidence>
<dbReference type="Proteomes" id="UP000680279">
    <property type="component" value="Unassembled WGS sequence"/>
</dbReference>
<reference evidence="2 3" key="1">
    <citation type="submission" date="2021-03" db="EMBL/GenBank/DDBJ databases">
        <title>Antimicrobial resistance genes in bacteria isolated from Japanese honey, and their potential for conferring macrolide and lincosamide resistance in the American foulbrood pathogen Paenibacillus larvae.</title>
        <authorList>
            <person name="Okamoto M."/>
            <person name="Kumagai M."/>
            <person name="Kanamori H."/>
            <person name="Takamatsu D."/>
        </authorList>
    </citation>
    <scope>NUCLEOTIDE SEQUENCE [LARGE SCALE GENOMIC DNA]</scope>
    <source>
        <strain evidence="2 3">J1TS3</strain>
    </source>
</reference>
<name>A0ABQ4KC79_9BACI</name>
<comment type="caution">
    <text evidence="2">The sequence shown here is derived from an EMBL/GenBank/DDBJ whole genome shotgun (WGS) entry which is preliminary data.</text>
</comment>
<feature type="region of interest" description="Disordered" evidence="1">
    <location>
        <begin position="1"/>
        <end position="54"/>
    </location>
</feature>
<protein>
    <recommendedName>
        <fullName evidence="4">YfhD family protein</fullName>
    </recommendedName>
</protein>
<evidence type="ECO:0000313" key="2">
    <source>
        <dbReference type="EMBL" id="GIN22483.1"/>
    </source>
</evidence>
<dbReference type="EMBL" id="BOQT01000017">
    <property type="protein sequence ID" value="GIN22483.1"/>
    <property type="molecule type" value="Genomic_DNA"/>
</dbReference>
<proteinExistence type="predicted"/>
<keyword evidence="3" id="KW-1185">Reference proteome</keyword>
<dbReference type="RefSeq" id="WP_018707553.1">
    <property type="nucleotide sequence ID" value="NZ_BOQT01000017.1"/>
</dbReference>
<accession>A0ABQ4KC79</accession>
<gene>
    <name evidence="2" type="ORF">J1TS3_36170</name>
</gene>
<organism evidence="2 3">
    <name type="scientific">Siminovitchia fordii</name>
    <dbReference type="NCBI Taxonomy" id="254759"/>
    <lineage>
        <taxon>Bacteria</taxon>
        <taxon>Bacillati</taxon>
        <taxon>Bacillota</taxon>
        <taxon>Bacilli</taxon>
        <taxon>Bacillales</taxon>
        <taxon>Bacillaceae</taxon>
        <taxon>Siminovitchia</taxon>
    </lineage>
</organism>
<sequence length="54" mass="6466">MRKWNKEAAPNNNMTSADIEFSMRNNKENIEFSEELADGGERNERYEDQKNKER</sequence>
<evidence type="ECO:0000313" key="3">
    <source>
        <dbReference type="Proteomes" id="UP000680279"/>
    </source>
</evidence>
<evidence type="ECO:0008006" key="4">
    <source>
        <dbReference type="Google" id="ProtNLM"/>
    </source>
</evidence>